<feature type="domain" description="Peptidase S9 prolyl oligopeptidase catalytic" evidence="4">
    <location>
        <begin position="118"/>
        <end position="320"/>
    </location>
</feature>
<sequence length="324" mass="32978">MSPAACSSPEPQPGPPVTAAPTASPTTHTEAPTTDPTLRTLIEAPVAPGTLTLGAPRDDDGVDFRRLDVTYPSGDLTITGILALPDGDGPFPAVVVVHGYEPPASYRRERATLGEQRALVEAGYAVLAPDLRGYGSSDAGATDSWADQEVGATQDVVAAVGALAAGGVPQVDPSRIGLLGHSQGGRIVLNAAVVDPDGALAVVATAPSSTDPWQNVERFMFAALDAAGGLGTRGSPATQPQFWADVTTTTFADRAHRPVLVIQGDADEVVDPAWADAGVAAWDAAGGDATLVVLPGADHGLAPSFDEAMTRAVDFLDEHVAAQG</sequence>
<protein>
    <recommendedName>
        <fullName evidence="4">Peptidase S9 prolyl oligopeptidase catalytic domain-containing protein</fullName>
    </recommendedName>
</protein>
<dbReference type="InterPro" id="IPR050261">
    <property type="entry name" value="FrsA_esterase"/>
</dbReference>
<dbReference type="SUPFAM" id="SSF53474">
    <property type="entry name" value="alpha/beta-Hydrolases"/>
    <property type="match status" value="1"/>
</dbReference>
<dbReference type="GO" id="GO:0008236">
    <property type="term" value="F:serine-type peptidase activity"/>
    <property type="evidence" value="ECO:0007669"/>
    <property type="project" value="InterPro"/>
</dbReference>
<evidence type="ECO:0000256" key="3">
    <source>
        <dbReference type="SAM" id="MobiDB-lite"/>
    </source>
</evidence>
<evidence type="ECO:0000256" key="1">
    <source>
        <dbReference type="ARBA" id="ARBA00008645"/>
    </source>
</evidence>
<name>A0A511J9E0_9CELL</name>
<dbReference type="InterPro" id="IPR001375">
    <property type="entry name" value="Peptidase_S9_cat"/>
</dbReference>
<evidence type="ECO:0000313" key="6">
    <source>
        <dbReference type="Proteomes" id="UP000321720"/>
    </source>
</evidence>
<dbReference type="Proteomes" id="UP000321720">
    <property type="component" value="Unassembled WGS sequence"/>
</dbReference>
<organism evidence="5 6">
    <name type="scientific">Cellulomonas composti</name>
    <dbReference type="NCBI Taxonomy" id="266130"/>
    <lineage>
        <taxon>Bacteria</taxon>
        <taxon>Bacillati</taxon>
        <taxon>Actinomycetota</taxon>
        <taxon>Actinomycetes</taxon>
        <taxon>Micrococcales</taxon>
        <taxon>Cellulomonadaceae</taxon>
        <taxon>Cellulomonas</taxon>
    </lineage>
</organism>
<reference evidence="5 6" key="1">
    <citation type="submission" date="2019-07" db="EMBL/GenBank/DDBJ databases">
        <title>Whole genome shotgun sequence of Cellulomonas composti NBRC 100758.</title>
        <authorList>
            <person name="Hosoyama A."/>
            <person name="Uohara A."/>
            <person name="Ohji S."/>
            <person name="Ichikawa N."/>
        </authorList>
    </citation>
    <scope>NUCLEOTIDE SEQUENCE [LARGE SCALE GENOMIC DNA]</scope>
    <source>
        <strain evidence="5 6">NBRC 100758</strain>
    </source>
</reference>
<dbReference type="PANTHER" id="PTHR22946:SF9">
    <property type="entry name" value="POLYKETIDE TRANSFERASE AF380"/>
    <property type="match status" value="1"/>
</dbReference>
<comment type="caution">
    <text evidence="5">The sequence shown here is derived from an EMBL/GenBank/DDBJ whole genome shotgun (WGS) entry which is preliminary data.</text>
</comment>
<keyword evidence="6" id="KW-1185">Reference proteome</keyword>
<gene>
    <name evidence="5" type="ORF">CCO02nite_12660</name>
</gene>
<keyword evidence="2" id="KW-0378">Hydrolase</keyword>
<dbReference type="Pfam" id="PF00326">
    <property type="entry name" value="Peptidase_S9"/>
    <property type="match status" value="1"/>
</dbReference>
<dbReference type="AlphaFoldDB" id="A0A511J9E0"/>
<dbReference type="Gene3D" id="3.40.50.1820">
    <property type="entry name" value="alpha/beta hydrolase"/>
    <property type="match status" value="1"/>
</dbReference>
<feature type="region of interest" description="Disordered" evidence="3">
    <location>
        <begin position="1"/>
        <end position="39"/>
    </location>
</feature>
<proteinExistence type="inferred from homology"/>
<dbReference type="InterPro" id="IPR029058">
    <property type="entry name" value="AB_hydrolase_fold"/>
</dbReference>
<evidence type="ECO:0000313" key="5">
    <source>
        <dbReference type="EMBL" id="GEL94608.1"/>
    </source>
</evidence>
<dbReference type="PANTHER" id="PTHR22946">
    <property type="entry name" value="DIENELACTONE HYDROLASE DOMAIN-CONTAINING PROTEIN-RELATED"/>
    <property type="match status" value="1"/>
</dbReference>
<evidence type="ECO:0000259" key="4">
    <source>
        <dbReference type="Pfam" id="PF00326"/>
    </source>
</evidence>
<evidence type="ECO:0000256" key="2">
    <source>
        <dbReference type="ARBA" id="ARBA00022801"/>
    </source>
</evidence>
<dbReference type="GO" id="GO:0052689">
    <property type="term" value="F:carboxylic ester hydrolase activity"/>
    <property type="evidence" value="ECO:0007669"/>
    <property type="project" value="UniProtKB-ARBA"/>
</dbReference>
<accession>A0A511J9E0</accession>
<feature type="compositionally biased region" description="Low complexity" evidence="3">
    <location>
        <begin position="19"/>
        <end position="37"/>
    </location>
</feature>
<dbReference type="GO" id="GO:0006508">
    <property type="term" value="P:proteolysis"/>
    <property type="evidence" value="ECO:0007669"/>
    <property type="project" value="InterPro"/>
</dbReference>
<comment type="similarity">
    <text evidence="1">Belongs to the AB hydrolase superfamily.</text>
</comment>
<dbReference type="EMBL" id="BJWG01000004">
    <property type="protein sequence ID" value="GEL94608.1"/>
    <property type="molecule type" value="Genomic_DNA"/>
</dbReference>